<evidence type="ECO:0000256" key="1">
    <source>
        <dbReference type="SAM" id="MobiDB-lite"/>
    </source>
</evidence>
<feature type="transmembrane region" description="Helical" evidence="2">
    <location>
        <begin position="298"/>
        <end position="318"/>
    </location>
</feature>
<dbReference type="OMA" id="EAWTTCH"/>
<evidence type="ECO:0000313" key="4">
    <source>
        <dbReference type="Proteomes" id="UP000594263"/>
    </source>
</evidence>
<keyword evidence="2" id="KW-1133">Transmembrane helix</keyword>
<dbReference type="PANTHER" id="PTHR12242:SF22">
    <property type="entry name" value="OS02G0130600 PROTEIN"/>
    <property type="match status" value="1"/>
</dbReference>
<keyword evidence="4" id="KW-1185">Reference proteome</keyword>
<accession>A0A7N0VGC5</accession>
<feature type="transmembrane region" description="Helical" evidence="2">
    <location>
        <begin position="15"/>
        <end position="36"/>
    </location>
</feature>
<dbReference type="GO" id="GO:0016020">
    <property type="term" value="C:membrane"/>
    <property type="evidence" value="ECO:0007669"/>
    <property type="project" value="TreeGrafter"/>
</dbReference>
<dbReference type="Gramene" id="Kaladp0748s0022.3.v1.1">
    <property type="protein sequence ID" value="Kaladp0748s0022.3.v1.1"/>
    <property type="gene ID" value="Kaladp0748s0022.v1.1"/>
</dbReference>
<protein>
    <submittedName>
        <fullName evidence="3">Uncharacterized protein</fullName>
    </submittedName>
</protein>
<dbReference type="EnsemblPlants" id="Kaladp0748s0022.1.v1.1">
    <property type="protein sequence ID" value="Kaladp0748s0022.1.v1.1"/>
    <property type="gene ID" value="Kaladp0748s0022.v1.1"/>
</dbReference>
<feature type="transmembrane region" description="Helical" evidence="2">
    <location>
        <begin position="108"/>
        <end position="130"/>
    </location>
</feature>
<organism evidence="3 4">
    <name type="scientific">Kalanchoe fedtschenkoi</name>
    <name type="common">Lavender scallops</name>
    <name type="synonym">South American air plant</name>
    <dbReference type="NCBI Taxonomy" id="63787"/>
    <lineage>
        <taxon>Eukaryota</taxon>
        <taxon>Viridiplantae</taxon>
        <taxon>Streptophyta</taxon>
        <taxon>Embryophyta</taxon>
        <taxon>Tracheophyta</taxon>
        <taxon>Spermatophyta</taxon>
        <taxon>Magnoliopsida</taxon>
        <taxon>eudicotyledons</taxon>
        <taxon>Gunneridae</taxon>
        <taxon>Pentapetalae</taxon>
        <taxon>Saxifragales</taxon>
        <taxon>Crassulaceae</taxon>
        <taxon>Kalanchoe</taxon>
    </lineage>
</organism>
<dbReference type="EnsemblPlants" id="Kaladp0748s0022.3.v1.1">
    <property type="protein sequence ID" value="Kaladp0748s0022.3.v1.1"/>
    <property type="gene ID" value="Kaladp0748s0022.v1.1"/>
</dbReference>
<keyword evidence="2" id="KW-0812">Transmembrane</keyword>
<dbReference type="AlphaFoldDB" id="A0A7N0VGC5"/>
<proteinExistence type="predicted"/>
<feature type="transmembrane region" description="Helical" evidence="2">
    <location>
        <begin position="261"/>
        <end position="286"/>
    </location>
</feature>
<feature type="region of interest" description="Disordered" evidence="1">
    <location>
        <begin position="160"/>
        <end position="185"/>
    </location>
</feature>
<dbReference type="Proteomes" id="UP000594263">
    <property type="component" value="Unplaced"/>
</dbReference>
<feature type="compositionally biased region" description="Basic and acidic residues" evidence="1">
    <location>
        <begin position="168"/>
        <end position="177"/>
    </location>
</feature>
<name>A0A7N0VGC5_KALFE</name>
<dbReference type="Gramene" id="Kaladp0748s0022.2.v1.1">
    <property type="protein sequence ID" value="Kaladp0748s0022.2.v1.1"/>
    <property type="gene ID" value="Kaladp0748s0022.v1.1"/>
</dbReference>
<feature type="transmembrane region" description="Helical" evidence="2">
    <location>
        <begin position="78"/>
        <end position="96"/>
    </location>
</feature>
<sequence>MNMDDTTDPSYWLNWRFFTCAAYVLIVIVGASVIIWKYEGPGDSSPKSRRKKGEDERRVGYLHRDEAWETSVAWIHPAWLLVYRLCAFIVLLAILISELRELGVGSFYFYTQWTFALVTVYFGVGTAISIHGCRLFRARLVPGKINRQSDVNRSAYEAVRQDADEDENRSSTKKGADTHSASSDQPTTGFLSYSFQVIFQVAAGAAMLSDSVFWFLIYPFLLPSSFHLNLVVFSMHFFNVAFLIGDAFLNRLRFPFFRLAYLALWTIIYVLFQWGAHACYSMWWPYPFLDLSSPYAPAWYLAIGLIQLPCFGLFALIVKLKHFLLSKFPQYV</sequence>
<reference evidence="3" key="1">
    <citation type="submission" date="2021-01" db="UniProtKB">
        <authorList>
            <consortium name="EnsemblPlants"/>
        </authorList>
    </citation>
    <scope>IDENTIFICATION</scope>
</reference>
<dbReference type="Gramene" id="Kaladp0748s0022.1.v1.1">
    <property type="protein sequence ID" value="Kaladp0748s0022.1.v1.1"/>
    <property type="gene ID" value="Kaladp0748s0022.v1.1"/>
</dbReference>
<evidence type="ECO:0000313" key="3">
    <source>
        <dbReference type="EnsemblPlants" id="Kaladp0748s0022.3.v1.1"/>
    </source>
</evidence>
<keyword evidence="2" id="KW-0472">Membrane</keyword>
<dbReference type="EnsemblPlants" id="Kaladp0748s0022.2.v1.1">
    <property type="protein sequence ID" value="Kaladp0748s0022.2.v1.1"/>
    <property type="gene ID" value="Kaladp0748s0022.v1.1"/>
</dbReference>
<evidence type="ECO:0000256" key="2">
    <source>
        <dbReference type="SAM" id="Phobius"/>
    </source>
</evidence>
<dbReference type="PANTHER" id="PTHR12242">
    <property type="entry name" value="OS02G0130600 PROTEIN-RELATED"/>
    <property type="match status" value="1"/>
</dbReference>